<sequence length="71" mass="7950">MTNRSELRCGEDDATASRSELRCGEDDGTASRSELRCGEDATTSSILIFTGSNINFFLRIRMSMGMVRIFY</sequence>
<keyword evidence="3" id="KW-1185">Reference proteome</keyword>
<organism evidence="2 3">
    <name type="scientific">Brassica carinata</name>
    <name type="common">Ethiopian mustard</name>
    <name type="synonym">Abyssinian cabbage</name>
    <dbReference type="NCBI Taxonomy" id="52824"/>
    <lineage>
        <taxon>Eukaryota</taxon>
        <taxon>Viridiplantae</taxon>
        <taxon>Streptophyta</taxon>
        <taxon>Embryophyta</taxon>
        <taxon>Tracheophyta</taxon>
        <taxon>Spermatophyta</taxon>
        <taxon>Magnoliopsida</taxon>
        <taxon>eudicotyledons</taxon>
        <taxon>Gunneridae</taxon>
        <taxon>Pentapetalae</taxon>
        <taxon>rosids</taxon>
        <taxon>malvids</taxon>
        <taxon>Brassicales</taxon>
        <taxon>Brassicaceae</taxon>
        <taxon>Brassiceae</taxon>
        <taxon>Brassica</taxon>
    </lineage>
</organism>
<reference evidence="2 3" key="1">
    <citation type="submission" date="2020-02" db="EMBL/GenBank/DDBJ databases">
        <authorList>
            <person name="Ma Q."/>
            <person name="Huang Y."/>
            <person name="Song X."/>
            <person name="Pei D."/>
        </authorList>
    </citation>
    <scope>NUCLEOTIDE SEQUENCE [LARGE SCALE GENOMIC DNA]</scope>
    <source>
        <strain evidence="2">Sxm20200214</strain>
        <tissue evidence="2">Leaf</tissue>
    </source>
</reference>
<evidence type="ECO:0000313" key="2">
    <source>
        <dbReference type="EMBL" id="KAG2297628.1"/>
    </source>
</evidence>
<gene>
    <name evidence="2" type="ORF">Bca52824_044297</name>
</gene>
<proteinExistence type="predicted"/>
<feature type="region of interest" description="Disordered" evidence="1">
    <location>
        <begin position="1"/>
        <end position="35"/>
    </location>
</feature>
<dbReference type="Proteomes" id="UP000886595">
    <property type="component" value="Unassembled WGS sequence"/>
</dbReference>
<evidence type="ECO:0000313" key="3">
    <source>
        <dbReference type="Proteomes" id="UP000886595"/>
    </source>
</evidence>
<dbReference type="EMBL" id="JAAMPC010000009">
    <property type="protein sequence ID" value="KAG2297628.1"/>
    <property type="molecule type" value="Genomic_DNA"/>
</dbReference>
<dbReference type="OrthoDB" id="10442822at2759"/>
<protein>
    <submittedName>
        <fullName evidence="2">Uncharacterized protein</fullName>
    </submittedName>
</protein>
<evidence type="ECO:0000256" key="1">
    <source>
        <dbReference type="SAM" id="MobiDB-lite"/>
    </source>
</evidence>
<accession>A0A8X7S0L8</accession>
<name>A0A8X7S0L8_BRACI</name>
<dbReference type="AlphaFoldDB" id="A0A8X7S0L8"/>
<feature type="compositionally biased region" description="Basic and acidic residues" evidence="1">
    <location>
        <begin position="1"/>
        <end position="11"/>
    </location>
</feature>
<comment type="caution">
    <text evidence="2">The sequence shown here is derived from an EMBL/GenBank/DDBJ whole genome shotgun (WGS) entry which is preliminary data.</text>
</comment>